<dbReference type="SUPFAM" id="SSF55874">
    <property type="entry name" value="ATPase domain of HSP90 chaperone/DNA topoisomerase II/histidine kinase"/>
    <property type="match status" value="1"/>
</dbReference>
<dbReference type="AlphaFoldDB" id="A0A4R7JTR1"/>
<evidence type="ECO:0000256" key="4">
    <source>
        <dbReference type="ARBA" id="ARBA00022741"/>
    </source>
</evidence>
<feature type="coiled-coil region" evidence="7">
    <location>
        <begin position="72"/>
        <end position="106"/>
    </location>
</feature>
<protein>
    <recommendedName>
        <fullName evidence="2">histidine kinase</fullName>
        <ecNumber evidence="2">2.7.13.3</ecNumber>
    </recommendedName>
</protein>
<dbReference type="InterPro" id="IPR003594">
    <property type="entry name" value="HATPase_dom"/>
</dbReference>
<evidence type="ECO:0000256" key="3">
    <source>
        <dbReference type="ARBA" id="ARBA00022679"/>
    </source>
</evidence>
<keyword evidence="5 10" id="KW-0418">Kinase</keyword>
<dbReference type="InterPro" id="IPR005467">
    <property type="entry name" value="His_kinase_dom"/>
</dbReference>
<dbReference type="InterPro" id="IPR050980">
    <property type="entry name" value="2C_sensor_his_kinase"/>
</dbReference>
<dbReference type="GO" id="GO:0004673">
    <property type="term" value="F:protein histidine kinase activity"/>
    <property type="evidence" value="ECO:0007669"/>
    <property type="project" value="UniProtKB-EC"/>
</dbReference>
<name>A0A4R7JTR1_9GAMM</name>
<dbReference type="SMART" id="SM00387">
    <property type="entry name" value="HATPase_c"/>
    <property type="match status" value="1"/>
</dbReference>
<keyword evidence="7" id="KW-0175">Coiled coil</keyword>
<comment type="catalytic activity">
    <reaction evidence="1">
        <text>ATP + protein L-histidine = ADP + protein N-phospho-L-histidine.</text>
        <dbReference type="EC" id="2.7.13.3"/>
    </reaction>
</comment>
<dbReference type="Gene3D" id="3.30.565.10">
    <property type="entry name" value="Histidine kinase-like ATPase, C-terminal domain"/>
    <property type="match status" value="1"/>
</dbReference>
<evidence type="ECO:0000313" key="11">
    <source>
        <dbReference type="Proteomes" id="UP000295830"/>
    </source>
</evidence>
<evidence type="ECO:0000256" key="7">
    <source>
        <dbReference type="SAM" id="Coils"/>
    </source>
</evidence>
<keyword evidence="8" id="KW-0472">Membrane</keyword>
<accession>A0A4R7JTR1</accession>
<dbReference type="EC" id="2.7.13.3" evidence="2"/>
<dbReference type="Proteomes" id="UP000295830">
    <property type="component" value="Unassembled WGS sequence"/>
</dbReference>
<evidence type="ECO:0000256" key="2">
    <source>
        <dbReference type="ARBA" id="ARBA00012438"/>
    </source>
</evidence>
<dbReference type="PROSITE" id="PS50109">
    <property type="entry name" value="HIS_KIN"/>
    <property type="match status" value="1"/>
</dbReference>
<dbReference type="InterPro" id="IPR036890">
    <property type="entry name" value="HATPase_C_sf"/>
</dbReference>
<evidence type="ECO:0000259" key="9">
    <source>
        <dbReference type="PROSITE" id="PS50109"/>
    </source>
</evidence>
<evidence type="ECO:0000256" key="6">
    <source>
        <dbReference type="ARBA" id="ARBA00022840"/>
    </source>
</evidence>
<evidence type="ECO:0000256" key="5">
    <source>
        <dbReference type="ARBA" id="ARBA00022777"/>
    </source>
</evidence>
<gene>
    <name evidence="10" type="ORF">DES49_1823</name>
</gene>
<feature type="domain" description="Histidine kinase" evidence="9">
    <location>
        <begin position="277"/>
        <end position="395"/>
    </location>
</feature>
<feature type="transmembrane region" description="Helical" evidence="8">
    <location>
        <begin position="24"/>
        <end position="45"/>
    </location>
</feature>
<keyword evidence="8" id="KW-1133">Transmembrane helix</keyword>
<dbReference type="Pfam" id="PF02518">
    <property type="entry name" value="HATPase_c"/>
    <property type="match status" value="1"/>
</dbReference>
<keyword evidence="3" id="KW-0808">Transferase</keyword>
<proteinExistence type="predicted"/>
<dbReference type="RefSeq" id="WP_133736068.1">
    <property type="nucleotide sequence ID" value="NZ_SOAX01000003.1"/>
</dbReference>
<evidence type="ECO:0000313" key="10">
    <source>
        <dbReference type="EMBL" id="TDT41721.1"/>
    </source>
</evidence>
<keyword evidence="4" id="KW-0547">Nucleotide-binding</keyword>
<keyword evidence="11" id="KW-1185">Reference proteome</keyword>
<dbReference type="OrthoDB" id="9804645at2"/>
<organism evidence="10 11">
    <name type="scientific">Halospina denitrificans</name>
    <dbReference type="NCBI Taxonomy" id="332522"/>
    <lineage>
        <taxon>Bacteria</taxon>
        <taxon>Pseudomonadati</taxon>
        <taxon>Pseudomonadota</taxon>
        <taxon>Gammaproteobacteria</taxon>
        <taxon>Halospina</taxon>
    </lineage>
</organism>
<sequence>MKDETVEAPDDQVRNITFPWPGTLGALAAISYLLLTLKPSLAAFYGLPDLWFQPDLGVPVAGAVMIVILFDLRRYHREFVRQRADLKGLKQEVQELWESKKRLQLKAHTYSDHADKLKRFISDKLLEYIEYDEKFLHFKSIAAEVRHNGVISFDKVQTTLQRIEDEADAPEQVSDVRAARDAMRYLWDLLDLSTADNLALHIGNLLCECEEHYYQQVLNTEDDEAPLPYDPVYSPRRAAWRALDQVCHKGLPEPLDEADYVLDDGQWHIQLAPVNALLGNENHLVLLLENLLKNAQFYSRKRGYNSPFAPVAMTLTEHQGNARLRIYNRGPHIRDEDRQNLFQLGFSTRRARDHHGRGLGLYFVNEIVKGYEGHIAVHNIETPEAQYAVRIELENGEVMTELVDVAVEDGKPRCRVGDNEASATWDWTFPAPLRSVEVTTTGNQTTQRLEDFASKGKQGRFDPGNPERPQWRISYQPKRNAHQLVFEPLDISGVEFDIRLPTAQQRLDNSELALDDDIDAEVERLDEHFRSPEAGH</sequence>
<evidence type="ECO:0000256" key="1">
    <source>
        <dbReference type="ARBA" id="ARBA00000085"/>
    </source>
</evidence>
<feature type="transmembrane region" description="Helical" evidence="8">
    <location>
        <begin position="51"/>
        <end position="72"/>
    </location>
</feature>
<keyword evidence="6" id="KW-0067">ATP-binding</keyword>
<dbReference type="PANTHER" id="PTHR44936:SF10">
    <property type="entry name" value="SENSOR PROTEIN RSTB"/>
    <property type="match status" value="1"/>
</dbReference>
<reference evidence="10 11" key="1">
    <citation type="submission" date="2019-03" db="EMBL/GenBank/DDBJ databases">
        <title>Genomic Encyclopedia of Type Strains, Phase IV (KMG-IV): sequencing the most valuable type-strain genomes for metagenomic binning, comparative biology and taxonomic classification.</title>
        <authorList>
            <person name="Goeker M."/>
        </authorList>
    </citation>
    <scope>NUCLEOTIDE SEQUENCE [LARGE SCALE GENOMIC DNA]</scope>
    <source>
        <strain evidence="10 11">DSM 15505</strain>
    </source>
</reference>
<dbReference type="GO" id="GO:0005524">
    <property type="term" value="F:ATP binding"/>
    <property type="evidence" value="ECO:0007669"/>
    <property type="project" value="UniProtKB-KW"/>
</dbReference>
<dbReference type="PANTHER" id="PTHR44936">
    <property type="entry name" value="SENSOR PROTEIN CREC"/>
    <property type="match status" value="1"/>
</dbReference>
<dbReference type="EMBL" id="SOAX01000003">
    <property type="protein sequence ID" value="TDT41721.1"/>
    <property type="molecule type" value="Genomic_DNA"/>
</dbReference>
<evidence type="ECO:0000256" key="8">
    <source>
        <dbReference type="SAM" id="Phobius"/>
    </source>
</evidence>
<keyword evidence="8" id="KW-0812">Transmembrane</keyword>
<comment type="caution">
    <text evidence="10">The sequence shown here is derived from an EMBL/GenBank/DDBJ whole genome shotgun (WGS) entry which is preliminary data.</text>
</comment>